<evidence type="ECO:0000256" key="1">
    <source>
        <dbReference type="SAM" id="Phobius"/>
    </source>
</evidence>
<dbReference type="AlphaFoldDB" id="A0A1G1WDF9"/>
<feature type="transmembrane region" description="Helical" evidence="1">
    <location>
        <begin position="100"/>
        <end position="118"/>
    </location>
</feature>
<feature type="transmembrane region" description="Helical" evidence="1">
    <location>
        <begin position="70"/>
        <end position="88"/>
    </location>
</feature>
<evidence type="ECO:0000313" key="3">
    <source>
        <dbReference type="Proteomes" id="UP000178162"/>
    </source>
</evidence>
<dbReference type="EMBL" id="MHCR01000010">
    <property type="protein sequence ID" value="OGY25728.1"/>
    <property type="molecule type" value="Genomic_DNA"/>
</dbReference>
<protein>
    <submittedName>
        <fullName evidence="2">Uncharacterized protein</fullName>
    </submittedName>
</protein>
<comment type="caution">
    <text evidence="2">The sequence shown here is derived from an EMBL/GenBank/DDBJ whole genome shotgun (WGS) entry which is preliminary data.</text>
</comment>
<proteinExistence type="predicted"/>
<keyword evidence="1" id="KW-0812">Transmembrane</keyword>
<feature type="transmembrane region" description="Helical" evidence="1">
    <location>
        <begin position="44"/>
        <end position="63"/>
    </location>
</feature>
<name>A0A1G1WDF9_9BACT</name>
<keyword evidence="1" id="KW-1133">Transmembrane helix</keyword>
<evidence type="ECO:0000313" key="2">
    <source>
        <dbReference type="EMBL" id="OGY25728.1"/>
    </source>
</evidence>
<dbReference type="Proteomes" id="UP000178162">
    <property type="component" value="Unassembled WGS sequence"/>
</dbReference>
<organism evidence="2 3">
    <name type="scientific">Candidatus Woykebacteria bacterium RBG_16_39_9b</name>
    <dbReference type="NCBI Taxonomy" id="1802595"/>
    <lineage>
        <taxon>Bacteria</taxon>
        <taxon>Candidatus Woykeibacteriota</taxon>
    </lineage>
</organism>
<dbReference type="STRING" id="1802595.A2134_02700"/>
<accession>A0A1G1WDF9</accession>
<feature type="transmembrane region" description="Helical" evidence="1">
    <location>
        <begin position="5"/>
        <end position="24"/>
    </location>
</feature>
<keyword evidence="1" id="KW-0472">Membrane</keyword>
<gene>
    <name evidence="2" type="ORF">A2134_02700</name>
</gene>
<reference evidence="2 3" key="1">
    <citation type="journal article" date="2016" name="Nat. Commun.">
        <title>Thousands of microbial genomes shed light on interconnected biogeochemical processes in an aquifer system.</title>
        <authorList>
            <person name="Anantharaman K."/>
            <person name="Brown C.T."/>
            <person name="Hug L.A."/>
            <person name="Sharon I."/>
            <person name="Castelle C.J."/>
            <person name="Probst A.J."/>
            <person name="Thomas B.C."/>
            <person name="Singh A."/>
            <person name="Wilkins M.J."/>
            <person name="Karaoz U."/>
            <person name="Brodie E.L."/>
            <person name="Williams K.H."/>
            <person name="Hubbard S.S."/>
            <person name="Banfield J.F."/>
        </authorList>
    </citation>
    <scope>NUCLEOTIDE SEQUENCE [LARGE SCALE GENOMIC DNA]</scope>
</reference>
<sequence length="128" mass="13994">MNKKVLFYALAANIITSFLGALLYKYFCNTNQIYCGDTNQNPLAIYIPLVISGTIFIAVAYFVSKLTSKWIELPILFFIVPAILAAGFNTADNAPVVPTLIVSVPPVLIATIIAWLAGKEKNIQTPNK</sequence>